<dbReference type="Gene3D" id="1.10.530.10">
    <property type="match status" value="1"/>
</dbReference>
<organism evidence="3 4">
    <name type="scientific">Intestinibaculum porci</name>
    <dbReference type="NCBI Taxonomy" id="2487118"/>
    <lineage>
        <taxon>Bacteria</taxon>
        <taxon>Bacillati</taxon>
        <taxon>Bacillota</taxon>
        <taxon>Erysipelotrichia</taxon>
        <taxon>Erysipelotrichales</taxon>
        <taxon>Erysipelotrichaceae</taxon>
        <taxon>Intestinibaculum</taxon>
    </lineage>
</organism>
<evidence type="ECO:0000256" key="1">
    <source>
        <dbReference type="SAM" id="SignalP"/>
    </source>
</evidence>
<keyword evidence="1" id="KW-0732">Signal</keyword>
<reference evidence="3 4" key="1">
    <citation type="submission" date="2018-11" db="EMBL/GenBank/DDBJ databases">
        <title>Novel Erysipelotrichaceae bacterium isolated from small intestine of a swine.</title>
        <authorList>
            <person name="Kim J.S."/>
            <person name="Choe H."/>
            <person name="Lee Y.R."/>
            <person name="Kim K.M."/>
            <person name="Park D.S."/>
        </authorList>
    </citation>
    <scope>NUCLEOTIDE SEQUENCE [LARGE SCALE GENOMIC DNA]</scope>
    <source>
        <strain evidence="3 4">SG0102</strain>
    </source>
</reference>
<accession>A0A3G9J898</accession>
<feature type="signal peptide" evidence="1">
    <location>
        <begin position="1"/>
        <end position="21"/>
    </location>
</feature>
<dbReference type="InterPro" id="IPR041219">
    <property type="entry name" value="Phage_lysozyme2"/>
</dbReference>
<feature type="chain" id="PRO_5038974421" description="SH3b domain-containing protein" evidence="1">
    <location>
        <begin position="22"/>
        <end position="270"/>
    </location>
</feature>
<dbReference type="KEGG" id="ebm:SG0102_23610"/>
<dbReference type="AlphaFoldDB" id="A0A3G9J898"/>
<feature type="domain" description="SH3b" evidence="2">
    <location>
        <begin position="207"/>
        <end position="270"/>
    </location>
</feature>
<dbReference type="PROSITE" id="PS51781">
    <property type="entry name" value="SH3B"/>
    <property type="match status" value="1"/>
</dbReference>
<protein>
    <recommendedName>
        <fullName evidence="2">SH3b domain-containing protein</fullName>
    </recommendedName>
</protein>
<dbReference type="Pfam" id="PF08239">
    <property type="entry name" value="SH3_3"/>
    <property type="match status" value="1"/>
</dbReference>
<evidence type="ECO:0000259" key="2">
    <source>
        <dbReference type="PROSITE" id="PS51781"/>
    </source>
</evidence>
<dbReference type="EMBL" id="AP019309">
    <property type="protein sequence ID" value="BBH27427.1"/>
    <property type="molecule type" value="Genomic_DNA"/>
</dbReference>
<dbReference type="RefSeq" id="WP_162300211.1">
    <property type="nucleotide sequence ID" value="NZ_AP019309.1"/>
</dbReference>
<dbReference type="Gene3D" id="2.30.30.40">
    <property type="entry name" value="SH3 Domains"/>
    <property type="match status" value="1"/>
</dbReference>
<dbReference type="Proteomes" id="UP000268059">
    <property type="component" value="Chromosome"/>
</dbReference>
<name>A0A3G9J898_9FIRM</name>
<evidence type="ECO:0000313" key="4">
    <source>
        <dbReference type="Proteomes" id="UP000268059"/>
    </source>
</evidence>
<evidence type="ECO:0000313" key="3">
    <source>
        <dbReference type="EMBL" id="BBH27427.1"/>
    </source>
</evidence>
<gene>
    <name evidence="3" type="ORF">SG0102_23610</name>
</gene>
<dbReference type="Pfam" id="PF18013">
    <property type="entry name" value="Phage_lysozyme2"/>
    <property type="match status" value="1"/>
</dbReference>
<dbReference type="InParanoid" id="A0A3G9J898"/>
<dbReference type="InterPro" id="IPR003646">
    <property type="entry name" value="SH3-like_bac-type"/>
</dbReference>
<dbReference type="SMART" id="SM00287">
    <property type="entry name" value="SH3b"/>
    <property type="match status" value="1"/>
</dbReference>
<sequence>MKKLYKCLGALVLVLALGVQVASSVSIGATSNEASIYSLLTNTYGYNTAAASGILSNLYHESGFNPTAKSGPSIGLCQWLGGRKTNLISYARNHGYSAYSINGQVAFLDYELKTGYSSLYSYLHSVDNTASGAYNAAYKFCYVFERPANKVYRSSQRGATARSTYFTKYKNSDTSIATDASLSNNAVTTDDNQDNNVADDNTSAAKYTKGTYTTNLDMNVRSKAAMSGKVIGYVSRGSTVKVSSVKNAKWGKVKLSGKTGYVSLKYSTKK</sequence>
<keyword evidence="4" id="KW-1185">Reference proteome</keyword>
<proteinExistence type="predicted"/>